<protein>
    <submittedName>
        <fullName evidence="1">Uncharacterized protein</fullName>
    </submittedName>
</protein>
<accession>A0A8S1NLS8</accession>
<evidence type="ECO:0000313" key="2">
    <source>
        <dbReference type="Proteomes" id="UP000688137"/>
    </source>
</evidence>
<organism evidence="1 2">
    <name type="scientific">Paramecium primaurelia</name>
    <dbReference type="NCBI Taxonomy" id="5886"/>
    <lineage>
        <taxon>Eukaryota</taxon>
        <taxon>Sar</taxon>
        <taxon>Alveolata</taxon>
        <taxon>Ciliophora</taxon>
        <taxon>Intramacronucleata</taxon>
        <taxon>Oligohymenophorea</taxon>
        <taxon>Peniculida</taxon>
        <taxon>Parameciidae</taxon>
        <taxon>Paramecium</taxon>
    </lineage>
</organism>
<comment type="caution">
    <text evidence="1">The sequence shown here is derived from an EMBL/GenBank/DDBJ whole genome shotgun (WGS) entry which is preliminary data.</text>
</comment>
<keyword evidence="2" id="KW-1185">Reference proteome</keyword>
<dbReference type="AlphaFoldDB" id="A0A8S1NLS8"/>
<reference evidence="1" key="1">
    <citation type="submission" date="2021-01" db="EMBL/GenBank/DDBJ databases">
        <authorList>
            <consortium name="Genoscope - CEA"/>
            <person name="William W."/>
        </authorList>
    </citation>
    <scope>NUCLEOTIDE SEQUENCE</scope>
</reference>
<name>A0A8S1NLS8_PARPR</name>
<dbReference type="EMBL" id="CAJJDM010000082">
    <property type="protein sequence ID" value="CAD8087574.1"/>
    <property type="molecule type" value="Genomic_DNA"/>
</dbReference>
<evidence type="ECO:0000313" key="1">
    <source>
        <dbReference type="EMBL" id="CAD8087574.1"/>
    </source>
</evidence>
<sequence length="57" mass="7100">MRVLINKLSQFYQQFRGFYHKFKKFHQMTFISLIQYLKKQKMKQLIIIVQNAFSKKI</sequence>
<dbReference type="Proteomes" id="UP000688137">
    <property type="component" value="Unassembled WGS sequence"/>
</dbReference>
<gene>
    <name evidence="1" type="ORF">PPRIM_AZ9-3.1.T0790003</name>
</gene>
<proteinExistence type="predicted"/>